<organism evidence="6 7">
    <name type="scientific">Sphingobacterium corticibacterium</name>
    <dbReference type="NCBI Taxonomy" id="2484746"/>
    <lineage>
        <taxon>Bacteria</taxon>
        <taxon>Pseudomonadati</taxon>
        <taxon>Bacteroidota</taxon>
        <taxon>Sphingobacteriia</taxon>
        <taxon>Sphingobacteriales</taxon>
        <taxon>Sphingobacteriaceae</taxon>
        <taxon>Sphingobacterium</taxon>
    </lineage>
</organism>
<dbReference type="FunFam" id="2.60.40.10:FF:000495">
    <property type="entry name" value="Periplasmic beta-glucosidase"/>
    <property type="match status" value="1"/>
</dbReference>
<reference evidence="6 7" key="1">
    <citation type="submission" date="2019-02" db="EMBL/GenBank/DDBJ databases">
        <authorList>
            <person name="Li Y."/>
        </authorList>
    </citation>
    <scope>NUCLEOTIDE SEQUENCE [LARGE SCALE GENOMIC DNA]</scope>
    <source>
        <strain evidence="6 7">30C10-4-7</strain>
    </source>
</reference>
<accession>A0A4Q6XQW6</accession>
<dbReference type="AlphaFoldDB" id="A0A4Q6XQW6"/>
<dbReference type="Gene3D" id="3.20.20.300">
    <property type="entry name" value="Glycoside hydrolase, family 3, N-terminal domain"/>
    <property type="match status" value="1"/>
</dbReference>
<dbReference type="InterPro" id="IPR036962">
    <property type="entry name" value="Glyco_hydro_3_N_sf"/>
</dbReference>
<dbReference type="SUPFAM" id="SSF52279">
    <property type="entry name" value="Beta-D-glucan exohydrolase, C-terminal domain"/>
    <property type="match status" value="1"/>
</dbReference>
<evidence type="ECO:0000256" key="4">
    <source>
        <dbReference type="SAM" id="SignalP"/>
    </source>
</evidence>
<keyword evidence="2 4" id="KW-0732">Signal</keyword>
<dbReference type="InterPro" id="IPR002772">
    <property type="entry name" value="Glyco_hydro_3_C"/>
</dbReference>
<dbReference type="PRINTS" id="PR00133">
    <property type="entry name" value="GLHYDRLASE3"/>
</dbReference>
<dbReference type="SUPFAM" id="SSF51445">
    <property type="entry name" value="(Trans)glycosidases"/>
    <property type="match status" value="1"/>
</dbReference>
<evidence type="ECO:0000256" key="3">
    <source>
        <dbReference type="ARBA" id="ARBA00022801"/>
    </source>
</evidence>
<dbReference type="InterPro" id="IPR013783">
    <property type="entry name" value="Ig-like_fold"/>
</dbReference>
<dbReference type="GO" id="GO:0008422">
    <property type="term" value="F:beta-glucosidase activity"/>
    <property type="evidence" value="ECO:0007669"/>
    <property type="project" value="UniProtKB-ARBA"/>
</dbReference>
<dbReference type="InterPro" id="IPR026891">
    <property type="entry name" value="Fn3-like"/>
</dbReference>
<evidence type="ECO:0000313" key="6">
    <source>
        <dbReference type="EMBL" id="RZF62145.1"/>
    </source>
</evidence>
<dbReference type="GO" id="GO:0009044">
    <property type="term" value="F:xylan 1,4-beta-xylosidase activity"/>
    <property type="evidence" value="ECO:0007669"/>
    <property type="project" value="InterPro"/>
</dbReference>
<dbReference type="OrthoDB" id="9758670at2"/>
<proteinExistence type="inferred from homology"/>
<dbReference type="EMBL" id="SGIT01000001">
    <property type="protein sequence ID" value="RZF62145.1"/>
    <property type="molecule type" value="Genomic_DNA"/>
</dbReference>
<dbReference type="PANTHER" id="PTHR42721">
    <property type="entry name" value="SUGAR HYDROLASE-RELATED"/>
    <property type="match status" value="1"/>
</dbReference>
<dbReference type="SMART" id="SM01217">
    <property type="entry name" value="Fn3_like"/>
    <property type="match status" value="1"/>
</dbReference>
<feature type="domain" description="Fibronectin type III-like" evidence="5">
    <location>
        <begin position="768"/>
        <end position="837"/>
    </location>
</feature>
<dbReference type="InterPro" id="IPR044993">
    <property type="entry name" value="BXL"/>
</dbReference>
<dbReference type="GO" id="GO:0031222">
    <property type="term" value="P:arabinan catabolic process"/>
    <property type="evidence" value="ECO:0007669"/>
    <property type="project" value="TreeGrafter"/>
</dbReference>
<feature type="chain" id="PRO_5020557008" evidence="4">
    <location>
        <begin position="26"/>
        <end position="956"/>
    </location>
</feature>
<evidence type="ECO:0000256" key="1">
    <source>
        <dbReference type="ARBA" id="ARBA00005336"/>
    </source>
</evidence>
<sequence>MQSRKKLTWALIAGLVFQGYGYAQEANPVATVSSSLNQSTVENIFDRDVNSSWKVSAADLSSSQWLMFTLTNGGDVDKLTITSKGLSKKEVENLFDIYITYDPMNLGAAVQYRVIEQDKKFVLSFTPKYGAHIRLDLKAGITKKPFELAEVDVSVPKPEEQQAEIVKNRDYMDPNLPTEERVKRLLAVMTPAEKIDLLKESWGIAGNKRLGIPAVMKVEALHGFSYGSGATIFPQSIGMGATWNQALIEQAAIAIGEETKSANAVQAWSPVLDVAQDARWGRVEETYGEDPILVAKIGGAWIKGYQSQGLLTTPKHFAVHGAPLGGRDSHDIGLSEREIREIHLVPFRDIFKKYKYESIMMSYNDYLGVPVAGSKEILQHVLRDEWGFDGFIVSDCGAIGNMMAKKHYTATDKLAAAKLALAAGIATNCGDTYNSPEVVQAVKDGKVNMKDLDFACSSLLRVTFRNGYFENHPSKPLDWNKIYPGWNSPAHQAIARQVARESIVLLENKDQILPIAKDTKTIAVLGPGADDLQPGDYSPKLQPGQLKSVLTGIKEAVGASTKILYEKGCQFFQTDSTRIEQAVAIAQNADIVVMVLGDQSTSESIKDQVKTSGENHDLATLELQGDQQRLLEAVVATGKPVILVLQAGRPYNLSYAKEHCAAIMVNWLPGQEGGPATADVLFGDYNPAGRLPVTFPQHVGQLPLYYNFKTSGRRYEYVDMEFYPLYKFGYGLSYTNFTYSNLYTQVQENGNIAVRAKITNTGKIAGDEVVQLYVTDMYASVKTRVMELKNFDRVHLQPGETKEVNFTLTPYEISLLNEHMDRVVEAGEFKIMVGGASPSFVAKDQIKNSLNYEDDSKGLATTVDYQQNFAAKFDLRVLNIEKDIQDNSCVAHVEVKNTGNLTDVNKIGLFKDGEHYEDRSFELEPQASKVLTFDIEAPAFKELQFVSKYKSVTYKN</sequence>
<dbReference type="FunFam" id="3.40.50.1700:FF:000009">
    <property type="entry name" value="Periplasmic beta-glucosidase"/>
    <property type="match status" value="1"/>
</dbReference>
<dbReference type="InterPro" id="IPR008979">
    <property type="entry name" value="Galactose-bd-like_sf"/>
</dbReference>
<dbReference type="Pfam" id="PF01915">
    <property type="entry name" value="Glyco_hydro_3_C"/>
    <property type="match status" value="1"/>
</dbReference>
<evidence type="ECO:0000259" key="5">
    <source>
        <dbReference type="SMART" id="SM01217"/>
    </source>
</evidence>
<dbReference type="SUPFAM" id="SSF49785">
    <property type="entry name" value="Galactose-binding domain-like"/>
    <property type="match status" value="1"/>
</dbReference>
<dbReference type="RefSeq" id="WP_130140374.1">
    <property type="nucleotide sequence ID" value="NZ_SGIT01000001.1"/>
</dbReference>
<comment type="similarity">
    <text evidence="1">Belongs to the glycosyl hydrolase 3 family.</text>
</comment>
<evidence type="ECO:0000256" key="2">
    <source>
        <dbReference type="ARBA" id="ARBA00022729"/>
    </source>
</evidence>
<dbReference type="InterPro" id="IPR001764">
    <property type="entry name" value="Glyco_hydro_3_N"/>
</dbReference>
<dbReference type="GO" id="GO:0046556">
    <property type="term" value="F:alpha-L-arabinofuranosidase activity"/>
    <property type="evidence" value="ECO:0007669"/>
    <property type="project" value="TreeGrafter"/>
</dbReference>
<dbReference type="InterPro" id="IPR036881">
    <property type="entry name" value="Glyco_hydro_3_C_sf"/>
</dbReference>
<dbReference type="Pfam" id="PF14310">
    <property type="entry name" value="Fn3-like"/>
    <property type="match status" value="1"/>
</dbReference>
<evidence type="ECO:0000313" key="7">
    <source>
        <dbReference type="Proteomes" id="UP000292855"/>
    </source>
</evidence>
<comment type="caution">
    <text evidence="6">The sequence shown here is derived from an EMBL/GenBank/DDBJ whole genome shotgun (WGS) entry which is preliminary data.</text>
</comment>
<name>A0A4Q6XQW6_9SPHI</name>
<dbReference type="Gene3D" id="3.40.50.1700">
    <property type="entry name" value="Glycoside hydrolase family 3 C-terminal domain"/>
    <property type="match status" value="1"/>
</dbReference>
<dbReference type="Pfam" id="PF00933">
    <property type="entry name" value="Glyco_hydro_3"/>
    <property type="match status" value="1"/>
</dbReference>
<feature type="signal peptide" evidence="4">
    <location>
        <begin position="1"/>
        <end position="25"/>
    </location>
</feature>
<keyword evidence="7" id="KW-1185">Reference proteome</keyword>
<gene>
    <name evidence="6" type="ORF">EWE74_04870</name>
</gene>
<keyword evidence="3" id="KW-0378">Hydrolase</keyword>
<dbReference type="Proteomes" id="UP000292855">
    <property type="component" value="Unassembled WGS sequence"/>
</dbReference>
<protein>
    <submittedName>
        <fullName evidence="6">Beta-glucosidase</fullName>
    </submittedName>
</protein>
<dbReference type="InterPro" id="IPR017853">
    <property type="entry name" value="GH"/>
</dbReference>
<dbReference type="PANTHER" id="PTHR42721:SF3">
    <property type="entry name" value="BETA-D-XYLOSIDASE 5-RELATED"/>
    <property type="match status" value="1"/>
</dbReference>
<dbReference type="Gene3D" id="2.60.120.260">
    <property type="entry name" value="Galactose-binding domain-like"/>
    <property type="match status" value="1"/>
</dbReference>
<dbReference type="GO" id="GO:0045493">
    <property type="term" value="P:xylan catabolic process"/>
    <property type="evidence" value="ECO:0007669"/>
    <property type="project" value="InterPro"/>
</dbReference>
<dbReference type="Gene3D" id="2.60.40.10">
    <property type="entry name" value="Immunoglobulins"/>
    <property type="match status" value="1"/>
</dbReference>